<keyword evidence="4 7" id="KW-1133">Transmembrane helix</keyword>
<keyword evidence="5 7" id="KW-0472">Membrane</keyword>
<feature type="transmembrane region" description="Helical" evidence="7">
    <location>
        <begin position="393"/>
        <end position="417"/>
    </location>
</feature>
<evidence type="ECO:0000256" key="3">
    <source>
        <dbReference type="ARBA" id="ARBA00022692"/>
    </source>
</evidence>
<organism evidence="8 9">
    <name type="scientific">Zasmidium cellare</name>
    <name type="common">Wine cellar mold</name>
    <name type="synonym">Racodium cellare</name>
    <dbReference type="NCBI Taxonomy" id="395010"/>
    <lineage>
        <taxon>Eukaryota</taxon>
        <taxon>Fungi</taxon>
        <taxon>Dikarya</taxon>
        <taxon>Ascomycota</taxon>
        <taxon>Pezizomycotina</taxon>
        <taxon>Dothideomycetes</taxon>
        <taxon>Dothideomycetidae</taxon>
        <taxon>Mycosphaerellales</taxon>
        <taxon>Mycosphaerellaceae</taxon>
        <taxon>Zasmidium</taxon>
    </lineage>
</organism>
<protein>
    <submittedName>
        <fullName evidence="8">Uncharacterized protein</fullName>
    </submittedName>
</protein>
<feature type="transmembrane region" description="Helical" evidence="7">
    <location>
        <begin position="287"/>
        <end position="303"/>
    </location>
</feature>
<feature type="compositionally biased region" description="Polar residues" evidence="6">
    <location>
        <begin position="328"/>
        <end position="342"/>
    </location>
</feature>
<dbReference type="EMBL" id="JAXOVC010000010">
    <property type="protein sequence ID" value="KAK4496188.1"/>
    <property type="molecule type" value="Genomic_DNA"/>
</dbReference>
<evidence type="ECO:0000313" key="9">
    <source>
        <dbReference type="Proteomes" id="UP001305779"/>
    </source>
</evidence>
<accession>A0ABR0E446</accession>
<feature type="compositionally biased region" description="Low complexity" evidence="6">
    <location>
        <begin position="343"/>
        <end position="352"/>
    </location>
</feature>
<comment type="subcellular location">
    <subcellularLocation>
        <location evidence="1">Membrane</location>
        <topology evidence="1">Multi-pass membrane protein</topology>
    </subcellularLocation>
</comment>
<evidence type="ECO:0000256" key="2">
    <source>
        <dbReference type="ARBA" id="ARBA00009877"/>
    </source>
</evidence>
<name>A0ABR0E446_ZASCE</name>
<comment type="similarity">
    <text evidence="2">Belongs to the OXA1/ALB3/YidC family.</text>
</comment>
<evidence type="ECO:0000256" key="5">
    <source>
        <dbReference type="ARBA" id="ARBA00023136"/>
    </source>
</evidence>
<proteinExistence type="inferred from homology"/>
<reference evidence="8 9" key="1">
    <citation type="journal article" date="2023" name="G3 (Bethesda)">
        <title>A chromosome-level genome assembly of Zasmidium syzygii isolated from banana leaves.</title>
        <authorList>
            <person name="van Westerhoven A.C."/>
            <person name="Mehrabi R."/>
            <person name="Talebi R."/>
            <person name="Steentjes M.B.F."/>
            <person name="Corcolon B."/>
            <person name="Chong P.A."/>
            <person name="Kema G.H.J."/>
            <person name="Seidl M.F."/>
        </authorList>
    </citation>
    <scope>NUCLEOTIDE SEQUENCE [LARGE SCALE GENOMIC DNA]</scope>
    <source>
        <strain evidence="8 9">P124</strain>
    </source>
</reference>
<evidence type="ECO:0000256" key="4">
    <source>
        <dbReference type="ARBA" id="ARBA00022989"/>
    </source>
</evidence>
<dbReference type="PANTHER" id="PTHR12428">
    <property type="entry name" value="OXA1"/>
    <property type="match status" value="1"/>
</dbReference>
<sequence>MASAFSSRCLRANLFHLPPALRTSIYANARPFSSTPPRKADPATTLTSLFVAAPTVVLDTVHSIGLPWCAAIPVTALLVRGVFGYYFAARPNRKRALAAYNLLPLVHARVKDDLYAWNSREIARQNANGLKTPPPGVRKMQDFINRTYYSFKERYVLGKAYGVPMLTWQNWFNIVIFIAFSEAVRIKCGAREGLLSLVLGPLQGKEMDTSGRPADPAEALAERIAAYRASQRDQSLSSEGIPDGNLLANQYQLPPMNTPAYADLADPTMRMEGFSWIQDLTIPDGTMILPVSLGLIMIFSSLLRPSVQKGMETVKDIQEKLKALDEPNNVTPQSQSMASIAKTTARQTPTTRTATNDVVRALKVAEQLNAELAAKNKKKTGSFFDTLSNTKRFGMLFAFVFTFIAAKLPAALVLYIISSACTSWLQGRFLDVKYPLRQPITPCKRPMRYKVKREWSDM</sequence>
<evidence type="ECO:0000256" key="6">
    <source>
        <dbReference type="SAM" id="MobiDB-lite"/>
    </source>
</evidence>
<feature type="region of interest" description="Disordered" evidence="6">
    <location>
        <begin position="327"/>
        <end position="352"/>
    </location>
</feature>
<evidence type="ECO:0000256" key="1">
    <source>
        <dbReference type="ARBA" id="ARBA00004141"/>
    </source>
</evidence>
<dbReference type="PANTHER" id="PTHR12428:SF65">
    <property type="entry name" value="CYTOCHROME C OXIDASE ASSEMBLY PROTEIN COX18, MITOCHONDRIAL"/>
    <property type="match status" value="1"/>
</dbReference>
<dbReference type="InterPro" id="IPR001708">
    <property type="entry name" value="YidC/ALB3/OXA1/COX18"/>
</dbReference>
<evidence type="ECO:0000256" key="7">
    <source>
        <dbReference type="SAM" id="Phobius"/>
    </source>
</evidence>
<gene>
    <name evidence="8" type="ORF">PRZ48_012168</name>
</gene>
<dbReference type="Proteomes" id="UP001305779">
    <property type="component" value="Unassembled WGS sequence"/>
</dbReference>
<comment type="caution">
    <text evidence="8">The sequence shown here is derived from an EMBL/GenBank/DDBJ whole genome shotgun (WGS) entry which is preliminary data.</text>
</comment>
<evidence type="ECO:0000313" key="8">
    <source>
        <dbReference type="EMBL" id="KAK4496188.1"/>
    </source>
</evidence>
<keyword evidence="9" id="KW-1185">Reference proteome</keyword>
<keyword evidence="3 7" id="KW-0812">Transmembrane</keyword>